<comment type="caution">
    <text evidence="1">The sequence shown here is derived from an EMBL/GenBank/DDBJ whole genome shotgun (WGS) entry which is preliminary data.</text>
</comment>
<keyword evidence="2" id="KW-1185">Reference proteome</keyword>
<dbReference type="SUPFAM" id="SSF56784">
    <property type="entry name" value="HAD-like"/>
    <property type="match status" value="1"/>
</dbReference>
<evidence type="ECO:0000313" key="2">
    <source>
        <dbReference type="Proteomes" id="UP001562178"/>
    </source>
</evidence>
<dbReference type="PANTHER" id="PTHR43611:SF3">
    <property type="entry name" value="FLAVIN MONONUCLEOTIDE HYDROLASE 1, CHLOROPLATIC"/>
    <property type="match status" value="1"/>
</dbReference>
<dbReference type="RefSeq" id="WP_369460005.1">
    <property type="nucleotide sequence ID" value="NZ_JBGBDC010000004.1"/>
</dbReference>
<dbReference type="Pfam" id="PF00702">
    <property type="entry name" value="Hydrolase"/>
    <property type="match status" value="1"/>
</dbReference>
<name>A0ABV4B261_9BURK</name>
<dbReference type="Gene3D" id="1.10.150.240">
    <property type="entry name" value="Putative phosphatase, domain 2"/>
    <property type="match status" value="1"/>
</dbReference>
<dbReference type="InterPro" id="IPR006439">
    <property type="entry name" value="HAD-SF_hydro_IA"/>
</dbReference>
<reference evidence="1 2" key="1">
    <citation type="journal article" date="2016" name="Int. J. Syst. Evol. Microbiol.">
        <title>Description of Comamonas sediminis sp. nov., isolated from lagoon sediments.</title>
        <authorList>
            <person name="Subhash Y."/>
            <person name="Bang J.J."/>
            <person name="You T.H."/>
            <person name="Lee S.S."/>
        </authorList>
    </citation>
    <scope>NUCLEOTIDE SEQUENCE [LARGE SCALE GENOMIC DNA]</scope>
    <source>
        <strain evidence="1 2">JCM 31169</strain>
    </source>
</reference>
<dbReference type="SFLD" id="SFLDG01129">
    <property type="entry name" value="C1.5:_HAD__Beta-PGM__Phosphata"/>
    <property type="match status" value="1"/>
</dbReference>
<dbReference type="PRINTS" id="PR00413">
    <property type="entry name" value="HADHALOGNASE"/>
</dbReference>
<organism evidence="1 2">
    <name type="scientific">Comamonas sediminis</name>
    <dbReference type="NCBI Taxonomy" id="1783360"/>
    <lineage>
        <taxon>Bacteria</taxon>
        <taxon>Pseudomonadati</taxon>
        <taxon>Pseudomonadota</taxon>
        <taxon>Betaproteobacteria</taxon>
        <taxon>Burkholderiales</taxon>
        <taxon>Comamonadaceae</taxon>
        <taxon>Comamonas</taxon>
    </lineage>
</organism>
<dbReference type="InterPro" id="IPR036412">
    <property type="entry name" value="HAD-like_sf"/>
</dbReference>
<dbReference type="InterPro" id="IPR023214">
    <property type="entry name" value="HAD_sf"/>
</dbReference>
<dbReference type="Gene3D" id="3.40.50.1000">
    <property type="entry name" value="HAD superfamily/HAD-like"/>
    <property type="match status" value="1"/>
</dbReference>
<dbReference type="GO" id="GO:0016787">
    <property type="term" value="F:hydrolase activity"/>
    <property type="evidence" value="ECO:0007669"/>
    <property type="project" value="UniProtKB-KW"/>
</dbReference>
<dbReference type="PANTHER" id="PTHR43611">
    <property type="entry name" value="ALPHA-D-GLUCOSE 1-PHOSPHATE PHOSPHATASE"/>
    <property type="match status" value="1"/>
</dbReference>
<proteinExistence type="predicted"/>
<gene>
    <name evidence="1" type="ORF">AB7A72_11220</name>
</gene>
<dbReference type="Proteomes" id="UP001562178">
    <property type="component" value="Unassembled WGS sequence"/>
</dbReference>
<sequence>MKTPPIDTVIFDLGNVLIQWDPRHLYRKIFVGDEAGMEAFLAEVCTAEWNDQQDRGRPWKQGIAEAIERHPAQEAAIRAYFDRWSEMVPGAIDDSVAILKELRQQPLRLLALTNWSAETFPIAQARFDFLAWFDGIVVSGHERLAKPQAEIFELVIARFNLNPASAVFIDDSPRNVEAAMRQGMQAIHFVGADDLRARLRALGMEISERAQ</sequence>
<accession>A0ABV4B261</accession>
<protein>
    <submittedName>
        <fullName evidence="1">HAD family hydrolase</fullName>
    </submittedName>
</protein>
<dbReference type="CDD" id="cd02603">
    <property type="entry name" value="HAD_sEH-N_like"/>
    <property type="match status" value="1"/>
</dbReference>
<keyword evidence="1" id="KW-0378">Hydrolase</keyword>
<dbReference type="InterPro" id="IPR023198">
    <property type="entry name" value="PGP-like_dom2"/>
</dbReference>
<dbReference type="NCBIfam" id="TIGR01509">
    <property type="entry name" value="HAD-SF-IA-v3"/>
    <property type="match status" value="1"/>
</dbReference>
<dbReference type="EMBL" id="JBGBDC010000004">
    <property type="protein sequence ID" value="MEY2251574.1"/>
    <property type="molecule type" value="Genomic_DNA"/>
</dbReference>
<dbReference type="SFLD" id="SFLDS00003">
    <property type="entry name" value="Haloacid_Dehalogenase"/>
    <property type="match status" value="1"/>
</dbReference>
<evidence type="ECO:0000313" key="1">
    <source>
        <dbReference type="EMBL" id="MEY2251574.1"/>
    </source>
</evidence>